<organism evidence="1 2">
    <name type="scientific">Pseudomonas tohonis</name>
    <dbReference type="NCBI Taxonomy" id="2725477"/>
    <lineage>
        <taxon>Bacteria</taxon>
        <taxon>Pseudomonadati</taxon>
        <taxon>Pseudomonadota</taxon>
        <taxon>Gammaproteobacteria</taxon>
        <taxon>Pseudomonadales</taxon>
        <taxon>Pseudomonadaceae</taxon>
        <taxon>Pseudomonas</taxon>
    </lineage>
</organism>
<accession>A0ABQ4W0W4</accession>
<reference evidence="1 2" key="1">
    <citation type="submission" date="2021-12" db="EMBL/GenBank/DDBJ databases">
        <title>Characterization of novel class B3 metallo-beta-lactamase from novel Pseudomonas species.</title>
        <authorList>
            <person name="Yamada K."/>
            <person name="Aoki K."/>
            <person name="Ishii Y."/>
        </authorList>
    </citation>
    <scope>NUCLEOTIDE SEQUENCE [LARGE SCALE GENOMIC DNA]</scope>
    <source>
        <strain evidence="1 2">TUM20286</strain>
    </source>
</reference>
<gene>
    <name evidence="1" type="ORF">TUM20286_28240</name>
</gene>
<dbReference type="EMBL" id="BQKM01000005">
    <property type="protein sequence ID" value="GJN53072.1"/>
    <property type="molecule type" value="Genomic_DNA"/>
</dbReference>
<keyword evidence="2" id="KW-1185">Reference proteome</keyword>
<dbReference type="NCBIfam" id="TIGR04111">
    <property type="entry name" value="BcepMu_gp16"/>
    <property type="match status" value="1"/>
</dbReference>
<dbReference type="RefSeq" id="WP_236208430.1">
    <property type="nucleotide sequence ID" value="NZ_BQIM01000055.1"/>
</dbReference>
<evidence type="ECO:0008006" key="3">
    <source>
        <dbReference type="Google" id="ProtNLM"/>
    </source>
</evidence>
<evidence type="ECO:0000313" key="1">
    <source>
        <dbReference type="EMBL" id="GJN53072.1"/>
    </source>
</evidence>
<dbReference type="InterPro" id="IPR026365">
    <property type="entry name" value="BcepMu_gp16"/>
</dbReference>
<proteinExistence type="predicted"/>
<evidence type="ECO:0000313" key="2">
    <source>
        <dbReference type="Proteomes" id="UP001054892"/>
    </source>
</evidence>
<dbReference type="Proteomes" id="UP001054892">
    <property type="component" value="Unassembled WGS sequence"/>
</dbReference>
<sequence>MKATSPSRCMVCAREHFLCGDLTSPLRTLAQAKAAFHSSGISVTRWARDHRVHVNSVNEVIHGRKRCIRGDAHAIAVLLRLKNGDITEFLAARATPLHGAAAEQQ</sequence>
<name>A0ABQ4W0W4_9PSED</name>
<protein>
    <recommendedName>
        <fullName evidence="3">DNA-binding protein</fullName>
    </recommendedName>
</protein>
<comment type="caution">
    <text evidence="1">The sequence shown here is derived from an EMBL/GenBank/DDBJ whole genome shotgun (WGS) entry which is preliminary data.</text>
</comment>